<protein>
    <submittedName>
        <fullName evidence="3">Uncharacterized protein</fullName>
    </submittedName>
</protein>
<keyword evidence="2" id="KW-0472">Membrane</keyword>
<proteinExistence type="predicted"/>
<sequence length="315" mass="32602">MTTVYPAVSASGTVTSFVPLATVFTPSSGCSDHFRLNGPSLVAFDPGYGLDIDSNVRCAPSAVTTWWEQGRLGDSGDDHTALSLGPFTCPYKWSTVVSSVEDGSSTIAMCCPSGYYLENGVSGSVVGDCLSDVSSGMILTYASTSALNSDDWHTKTTTLTQSSVVGAIAIVGWNIEMTTTATTRKTTSGSTSSPTPSSSTPKSLSPTSTRESSAISSSSPNPAESLSSSRASQLSPGAAAGIGVGVGFGVIGAVLLFGIICVMRRRKRRLVVPPPAQQGYGSMAAPPPLHELYVAPIKHELDHQQAQPQELPAES</sequence>
<keyword evidence="2" id="KW-1133">Transmembrane helix</keyword>
<accession>A0A9W8NIU8</accession>
<evidence type="ECO:0000313" key="3">
    <source>
        <dbReference type="EMBL" id="KAJ3577695.1"/>
    </source>
</evidence>
<feature type="region of interest" description="Disordered" evidence="1">
    <location>
        <begin position="181"/>
        <end position="230"/>
    </location>
</feature>
<reference evidence="3" key="1">
    <citation type="submission" date="2022-07" db="EMBL/GenBank/DDBJ databases">
        <title>Genome Sequence of Xylaria arbuscula.</title>
        <authorList>
            <person name="Buettner E."/>
        </authorList>
    </citation>
    <scope>NUCLEOTIDE SEQUENCE</scope>
    <source>
        <strain evidence="3">VT107</strain>
    </source>
</reference>
<evidence type="ECO:0000313" key="4">
    <source>
        <dbReference type="Proteomes" id="UP001148614"/>
    </source>
</evidence>
<dbReference type="AlphaFoldDB" id="A0A9W8NIU8"/>
<comment type="caution">
    <text evidence="3">The sequence shown here is derived from an EMBL/GenBank/DDBJ whole genome shotgun (WGS) entry which is preliminary data.</text>
</comment>
<dbReference type="OrthoDB" id="4497263at2759"/>
<keyword evidence="2" id="KW-0812">Transmembrane</keyword>
<dbReference type="VEuPathDB" id="FungiDB:F4678DRAFT_310512"/>
<keyword evidence="4" id="KW-1185">Reference proteome</keyword>
<gene>
    <name evidence="3" type="ORF">NPX13_g2873</name>
</gene>
<evidence type="ECO:0000256" key="2">
    <source>
        <dbReference type="SAM" id="Phobius"/>
    </source>
</evidence>
<evidence type="ECO:0000256" key="1">
    <source>
        <dbReference type="SAM" id="MobiDB-lite"/>
    </source>
</evidence>
<feature type="transmembrane region" description="Helical" evidence="2">
    <location>
        <begin position="238"/>
        <end position="262"/>
    </location>
</feature>
<organism evidence="3 4">
    <name type="scientific">Xylaria arbuscula</name>
    <dbReference type="NCBI Taxonomy" id="114810"/>
    <lineage>
        <taxon>Eukaryota</taxon>
        <taxon>Fungi</taxon>
        <taxon>Dikarya</taxon>
        <taxon>Ascomycota</taxon>
        <taxon>Pezizomycotina</taxon>
        <taxon>Sordariomycetes</taxon>
        <taxon>Xylariomycetidae</taxon>
        <taxon>Xylariales</taxon>
        <taxon>Xylariaceae</taxon>
        <taxon>Xylaria</taxon>
    </lineage>
</organism>
<dbReference type="EMBL" id="JANPWZ010000325">
    <property type="protein sequence ID" value="KAJ3577695.1"/>
    <property type="molecule type" value="Genomic_DNA"/>
</dbReference>
<dbReference type="Proteomes" id="UP001148614">
    <property type="component" value="Unassembled WGS sequence"/>
</dbReference>
<name>A0A9W8NIU8_9PEZI</name>